<keyword evidence="5 9" id="KW-0418">Kinase</keyword>
<dbReference type="SUPFAM" id="SSF56112">
    <property type="entry name" value="Protein kinase-like (PK-like)"/>
    <property type="match status" value="1"/>
</dbReference>
<dbReference type="InterPro" id="IPR017441">
    <property type="entry name" value="Protein_kinase_ATP_BS"/>
</dbReference>
<reference evidence="9 10" key="1">
    <citation type="submission" date="2021-03" db="EMBL/GenBank/DDBJ databases">
        <authorList>
            <person name="Kanchanasin P."/>
            <person name="Saeng-In P."/>
            <person name="Phongsopitanun W."/>
            <person name="Yuki M."/>
            <person name="Kudo T."/>
            <person name="Ohkuma M."/>
            <person name="Tanasupawat S."/>
        </authorList>
    </citation>
    <scope>NUCLEOTIDE SEQUENCE [LARGE SCALE GENOMIC DNA]</scope>
    <source>
        <strain evidence="9 10">L46</strain>
    </source>
</reference>
<dbReference type="PROSITE" id="PS50011">
    <property type="entry name" value="PROTEIN_KINASE_DOM"/>
    <property type="match status" value="1"/>
</dbReference>
<dbReference type="CDD" id="cd14014">
    <property type="entry name" value="STKc_PknB_like"/>
    <property type="match status" value="1"/>
</dbReference>
<dbReference type="PANTHER" id="PTHR43289">
    <property type="entry name" value="MITOGEN-ACTIVATED PROTEIN KINASE KINASE KINASE 20-RELATED"/>
    <property type="match status" value="1"/>
</dbReference>
<dbReference type="EMBL" id="JAGEOK010000034">
    <property type="protein sequence ID" value="MBO2443561.1"/>
    <property type="molecule type" value="Genomic_DNA"/>
</dbReference>
<dbReference type="Gene3D" id="3.30.200.20">
    <property type="entry name" value="Phosphorylase Kinase, domain 1"/>
    <property type="match status" value="1"/>
</dbReference>
<dbReference type="PROSITE" id="PS00107">
    <property type="entry name" value="PROTEIN_KINASE_ATP"/>
    <property type="match status" value="1"/>
</dbReference>
<accession>A0ABS3RBF0</accession>
<dbReference type="Pfam" id="PF00069">
    <property type="entry name" value="Pkinase"/>
    <property type="match status" value="1"/>
</dbReference>
<dbReference type="RefSeq" id="WP_208271868.1">
    <property type="nucleotide sequence ID" value="NZ_BAAAGM010000029.1"/>
</dbReference>
<keyword evidence="3" id="KW-0808">Transferase</keyword>
<evidence type="ECO:0000256" key="7">
    <source>
        <dbReference type="PROSITE-ProRule" id="PRU10141"/>
    </source>
</evidence>
<dbReference type="GO" id="GO:0004674">
    <property type="term" value="F:protein serine/threonine kinase activity"/>
    <property type="evidence" value="ECO:0007669"/>
    <property type="project" value="UniProtKB-KW"/>
</dbReference>
<dbReference type="EC" id="2.7.11.1" evidence="1"/>
<feature type="domain" description="Protein kinase" evidence="8">
    <location>
        <begin position="11"/>
        <end position="271"/>
    </location>
</feature>
<dbReference type="Proteomes" id="UP000666915">
    <property type="component" value="Unassembled WGS sequence"/>
</dbReference>
<keyword evidence="2 9" id="KW-0723">Serine/threonine-protein kinase</keyword>
<evidence type="ECO:0000256" key="2">
    <source>
        <dbReference type="ARBA" id="ARBA00022527"/>
    </source>
</evidence>
<evidence type="ECO:0000313" key="10">
    <source>
        <dbReference type="Proteomes" id="UP000666915"/>
    </source>
</evidence>
<keyword evidence="4 7" id="KW-0547">Nucleotide-binding</keyword>
<keyword evidence="6 7" id="KW-0067">ATP-binding</keyword>
<feature type="binding site" evidence="7">
    <location>
        <position position="40"/>
    </location>
    <ligand>
        <name>ATP</name>
        <dbReference type="ChEBI" id="CHEBI:30616"/>
    </ligand>
</feature>
<dbReference type="PANTHER" id="PTHR43289:SF6">
    <property type="entry name" value="SERINE_THREONINE-PROTEIN KINASE NEKL-3"/>
    <property type="match status" value="1"/>
</dbReference>
<evidence type="ECO:0000313" key="9">
    <source>
        <dbReference type="EMBL" id="MBO2443561.1"/>
    </source>
</evidence>
<organism evidence="9 10">
    <name type="scientific">Actinomadura nitritigenes</name>
    <dbReference type="NCBI Taxonomy" id="134602"/>
    <lineage>
        <taxon>Bacteria</taxon>
        <taxon>Bacillati</taxon>
        <taxon>Actinomycetota</taxon>
        <taxon>Actinomycetes</taxon>
        <taxon>Streptosporangiales</taxon>
        <taxon>Thermomonosporaceae</taxon>
        <taxon>Actinomadura</taxon>
    </lineage>
</organism>
<proteinExistence type="predicted"/>
<dbReference type="InterPro" id="IPR011990">
    <property type="entry name" value="TPR-like_helical_dom_sf"/>
</dbReference>
<evidence type="ECO:0000256" key="1">
    <source>
        <dbReference type="ARBA" id="ARBA00012513"/>
    </source>
</evidence>
<name>A0ABS3RBF0_9ACTN</name>
<gene>
    <name evidence="9" type="ORF">J4557_39145</name>
</gene>
<sequence length="690" mass="72255">MRAGEELVGRYRLVELLGWGAMGEVWRATDPHLERDVAVKTMLANWAGEAQHAAMVRFRREGRAAARLNHPHIAAVHDVGEHAGQPFLVLELLPGPDLAGLLERHPGGLPVEQALEYGAQAAEGLAAAHEAGIVHRDVKPSNLVLDRHGKVKVCDFGIARLEGATAGLSATGRGFGTPHYMPPEQINGDPVTPAADVYSLGATLFHLLTGRVVFTGDNLMAIVGQHLHKPPPAASSLRPSLPATVDTFLAALLAKTPADRPRTSRVPHRLRDLTTRYGKASTLLDEAEHAADSITDPEAKAWALQGVAGAMAAVDPARSGALLDESAQTARTVTGRFGGAERALRGAAKTAAAVDHAQAERIARTITDPRSQAEALLEVAAVIAAVAPARARSLLAETEQIAGTLTDSGAQGALLGWAALVMVAVDLSEAERITRAITDAAMQAHTLGAIAETMAAEDPIEAERIARTITDPDEQAEALGRVAKTVAAVDLARSRALLAEAQQIARTITDPKTQVWVLAELAMAAADVDPARSRALLAEAGQIADAVGPHAKGVVARAVAALDPGQAEGIARSITDPHAQAFALRQMAGVMAPADPARAERLAHSIADLHLQAWALREVAAETAAVDRDGAQRIARSITDPHFQGWALREVAVQVAAVDPAQAEGIARTIADPAHKAVVLSAIARAILTT</sequence>
<dbReference type="SMART" id="SM00220">
    <property type="entry name" value="S_TKc"/>
    <property type="match status" value="1"/>
</dbReference>
<dbReference type="InterPro" id="IPR000719">
    <property type="entry name" value="Prot_kinase_dom"/>
</dbReference>
<evidence type="ECO:0000256" key="6">
    <source>
        <dbReference type="ARBA" id="ARBA00022840"/>
    </source>
</evidence>
<evidence type="ECO:0000256" key="5">
    <source>
        <dbReference type="ARBA" id="ARBA00022777"/>
    </source>
</evidence>
<dbReference type="InterPro" id="IPR011009">
    <property type="entry name" value="Kinase-like_dom_sf"/>
</dbReference>
<comment type="caution">
    <text evidence="9">The sequence shown here is derived from an EMBL/GenBank/DDBJ whole genome shotgun (WGS) entry which is preliminary data.</text>
</comment>
<dbReference type="PROSITE" id="PS00108">
    <property type="entry name" value="PROTEIN_KINASE_ST"/>
    <property type="match status" value="1"/>
</dbReference>
<evidence type="ECO:0000256" key="4">
    <source>
        <dbReference type="ARBA" id="ARBA00022741"/>
    </source>
</evidence>
<dbReference type="Gene3D" id="1.10.510.10">
    <property type="entry name" value="Transferase(Phosphotransferase) domain 1"/>
    <property type="match status" value="1"/>
</dbReference>
<protein>
    <recommendedName>
        <fullName evidence="1">non-specific serine/threonine protein kinase</fullName>
        <ecNumber evidence="1">2.7.11.1</ecNumber>
    </recommendedName>
</protein>
<keyword evidence="10" id="KW-1185">Reference proteome</keyword>
<evidence type="ECO:0000259" key="8">
    <source>
        <dbReference type="PROSITE" id="PS50011"/>
    </source>
</evidence>
<evidence type="ECO:0000256" key="3">
    <source>
        <dbReference type="ARBA" id="ARBA00022679"/>
    </source>
</evidence>
<dbReference type="Gene3D" id="1.25.40.10">
    <property type="entry name" value="Tetratricopeptide repeat domain"/>
    <property type="match status" value="4"/>
</dbReference>
<dbReference type="InterPro" id="IPR008271">
    <property type="entry name" value="Ser/Thr_kinase_AS"/>
</dbReference>